<dbReference type="PANTHER" id="PTHR12187:SF11">
    <property type="entry name" value="PHOSPHATIDYLINOSITOL-3,4-BISPHOSPHATE 4-PHOSPHATASE"/>
    <property type="match status" value="1"/>
</dbReference>
<evidence type="ECO:0000313" key="6">
    <source>
        <dbReference type="EMBL" id="DAZ98970.1"/>
    </source>
</evidence>
<feature type="domain" description="PH" evidence="5">
    <location>
        <begin position="147"/>
        <end position="245"/>
    </location>
</feature>
<dbReference type="Pfam" id="PF00169">
    <property type="entry name" value="PH"/>
    <property type="match status" value="1"/>
</dbReference>
<sequence>MPATIYDAYPLSLRALLEKGPPPPMVRALSQHHQATPRADDHDPTFEDDDASVSTEHTQDTRQRRRQRKTSTSLHDAFRLEMSSSSYPAPTPTPRQRTSLCSRYGKFHGEVFETKERNKVLSVLKRRGKTDAGAAPKHAPSKFTADDVLRAGLLTKEGSWRRNWKTRFFILRKDFPSLSYFKSEEKLELLGEIPITADTLVLDKSPSGHAPYRFQIRTADRLLLLEAESRDNQQRWIDATQELIDAVRADKFRLSTMSFAEQQKRNTRLSTKGQSVMTSPRRTSNQHDHHAMRVSAPIEIPRRSSGAQRLGRAPFNTSPDGDYETENRGDDDQSDDDTAAELHRLIEEEDWDEDNDDDDSDEEDNQLEHMLASTPARSFAAMPRQLASSRRQSSKSLTMAKAYDLSFEVVLGRMSKLMRSDSANDKAACFVKVCGFSTRSKTFSDIGCTDAVKIAAAIAASSSGTVGPGPIRIAFSLVLSCDLESFDQLRLTLYKCSLSQSPGTSQACIGIGRCLVDADFLQSQSRIVTLTEKSSSFHDAALVAVEASGPHLPAPSLEDAKGMIIGGGSTNNLHGTPSNHIQLVVQAFRSLQSQEVLPTSGIDMAIAKYLVPTTLGTSNLPTTPRHADTPLFLDNESFLGAGSDVGNSVRLVAVDEILRVPRSTFAFSLAYLDYLEQESLERTRVLHKQMAAAAENGESNPFDDVEMEFYRKKQEEYLKQRQFLLKQEKRLLDEDLEQKLFATVADLKKAIKKDKSDDELLAPFKRSTYKSLEEWQYLPTNMHDQFLCVYQRQSAGSSVHQPFVWHTMTMGCPAAHTKGFANGGFRSSDLGASNGNQPVYSSDDTDPSDRGTSTTATSASPGRSPPDMQRTRRHSRVSRASPADDSLASLKTRLELKDRMDVIGAQILSATVACIVATVDLASAGSDHHRLQLENALKFGYLINFESLLSTQGKEVGMLEDFAAGARWLRNVCVQFRKHKTAGSYFMIKSYTPPQRQVSAGAGSYSSSVDSSSMGSMMSSNLLVTIGITEQQMGLLPPLLATGKPFRVRCVLFSQGINEKQSLVHALKSNAVKLQERINRDNLEELKEIYAIFRRVHAHDKDSVSRDQIARHRAGSVGALDGPSSPPCISSYSIEALDDLLAQIEHHICSSTNHFKKNVALLMDTSDFCRELGAARVTCCKSGKDRTAMSVTLEQARLCCTELQATHGKSLCANMRLYGVRRKNVFMNTKADKFAFNEMQRKILPDCYKPPIGTYKSGKT</sequence>
<dbReference type="InterPro" id="IPR039034">
    <property type="entry name" value="INPP4"/>
</dbReference>
<dbReference type="SUPFAM" id="SSF50729">
    <property type="entry name" value="PH domain-like"/>
    <property type="match status" value="1"/>
</dbReference>
<feature type="compositionally biased region" description="Polar residues" evidence="4">
    <location>
        <begin position="268"/>
        <end position="283"/>
    </location>
</feature>
<comment type="caution">
    <text evidence="6">The sequence shown here is derived from an EMBL/GenBank/DDBJ whole genome shotgun (WGS) entry which is preliminary data.</text>
</comment>
<evidence type="ECO:0000259" key="5">
    <source>
        <dbReference type="PROSITE" id="PS50003"/>
    </source>
</evidence>
<keyword evidence="7" id="KW-1185">Reference proteome</keyword>
<gene>
    <name evidence="6" type="ORF">N0F65_000502</name>
</gene>
<reference evidence="6" key="2">
    <citation type="journal article" date="2023" name="Microbiol Resour">
        <title>Decontamination and Annotation of the Draft Genome Sequence of the Oomycete Lagenidium giganteum ARSEF 373.</title>
        <authorList>
            <person name="Morgan W.R."/>
            <person name="Tartar A."/>
        </authorList>
    </citation>
    <scope>NUCLEOTIDE SEQUENCE</scope>
    <source>
        <strain evidence="6">ARSEF 373</strain>
    </source>
</reference>
<feature type="compositionally biased region" description="Acidic residues" evidence="4">
    <location>
        <begin position="347"/>
        <end position="365"/>
    </location>
</feature>
<proteinExistence type="predicted"/>
<dbReference type="GO" id="GO:0016316">
    <property type="term" value="F:phosphatidylinositol-3,4-bisphosphate 4-phosphatase activity"/>
    <property type="evidence" value="ECO:0007669"/>
    <property type="project" value="InterPro"/>
</dbReference>
<evidence type="ECO:0000256" key="4">
    <source>
        <dbReference type="SAM" id="MobiDB-lite"/>
    </source>
</evidence>
<dbReference type="EMBL" id="DAKRPA010000093">
    <property type="protein sequence ID" value="DAZ98970.1"/>
    <property type="molecule type" value="Genomic_DNA"/>
</dbReference>
<feature type="region of interest" description="Disordered" evidence="4">
    <location>
        <begin position="831"/>
        <end position="884"/>
    </location>
</feature>
<dbReference type="GO" id="GO:0005737">
    <property type="term" value="C:cytoplasm"/>
    <property type="evidence" value="ECO:0007669"/>
    <property type="project" value="TreeGrafter"/>
</dbReference>
<organism evidence="6 7">
    <name type="scientific">Lagenidium giganteum</name>
    <dbReference type="NCBI Taxonomy" id="4803"/>
    <lineage>
        <taxon>Eukaryota</taxon>
        <taxon>Sar</taxon>
        <taxon>Stramenopiles</taxon>
        <taxon>Oomycota</taxon>
        <taxon>Peronosporomycetes</taxon>
        <taxon>Pythiales</taxon>
        <taxon>Pythiaceae</taxon>
    </lineage>
</organism>
<dbReference type="Proteomes" id="UP001146120">
    <property type="component" value="Unassembled WGS sequence"/>
</dbReference>
<dbReference type="AlphaFoldDB" id="A0AAV2YXT9"/>
<keyword evidence="3" id="KW-0175">Coiled coil</keyword>
<name>A0AAV2YXT9_9STRA</name>
<protein>
    <recommendedName>
        <fullName evidence="5">PH domain-containing protein</fullName>
    </recommendedName>
</protein>
<dbReference type="SMART" id="SM00233">
    <property type="entry name" value="PH"/>
    <property type="match status" value="1"/>
</dbReference>
<dbReference type="Gene3D" id="2.30.29.30">
    <property type="entry name" value="Pleckstrin-homology domain (PH domain)/Phosphotyrosine-binding domain (PTB)"/>
    <property type="match status" value="1"/>
</dbReference>
<evidence type="ECO:0000256" key="2">
    <source>
        <dbReference type="ARBA" id="ARBA00023098"/>
    </source>
</evidence>
<feature type="region of interest" description="Disordered" evidence="4">
    <location>
        <begin position="263"/>
        <end position="393"/>
    </location>
</feature>
<feature type="compositionally biased region" description="Polar residues" evidence="4">
    <location>
        <begin position="831"/>
        <end position="842"/>
    </location>
</feature>
<evidence type="ECO:0000256" key="1">
    <source>
        <dbReference type="ARBA" id="ARBA00022801"/>
    </source>
</evidence>
<feature type="region of interest" description="Disordered" evidence="4">
    <location>
        <begin position="22"/>
        <end position="99"/>
    </location>
</feature>
<reference evidence="6" key="1">
    <citation type="submission" date="2022-11" db="EMBL/GenBank/DDBJ databases">
        <authorList>
            <person name="Morgan W.R."/>
            <person name="Tartar A."/>
        </authorList>
    </citation>
    <scope>NUCLEOTIDE SEQUENCE</scope>
    <source>
        <strain evidence="6">ARSEF 373</strain>
    </source>
</reference>
<accession>A0AAV2YXT9</accession>
<keyword evidence="2" id="KW-0443">Lipid metabolism</keyword>
<dbReference type="InterPro" id="IPR011993">
    <property type="entry name" value="PH-like_dom_sf"/>
</dbReference>
<evidence type="ECO:0000256" key="3">
    <source>
        <dbReference type="SAM" id="Coils"/>
    </source>
</evidence>
<dbReference type="PROSITE" id="PS50003">
    <property type="entry name" value="PH_DOMAIN"/>
    <property type="match status" value="1"/>
</dbReference>
<dbReference type="InterPro" id="IPR001849">
    <property type="entry name" value="PH_domain"/>
</dbReference>
<feature type="compositionally biased region" description="Low complexity" evidence="4">
    <location>
        <begin position="850"/>
        <end position="862"/>
    </location>
</feature>
<dbReference type="PANTHER" id="PTHR12187">
    <property type="entry name" value="AGAP000124-PA"/>
    <property type="match status" value="1"/>
</dbReference>
<evidence type="ECO:0000313" key="7">
    <source>
        <dbReference type="Proteomes" id="UP001146120"/>
    </source>
</evidence>
<feature type="coiled-coil region" evidence="3">
    <location>
        <begin position="1057"/>
        <end position="1084"/>
    </location>
</feature>
<keyword evidence="1" id="KW-0378">Hydrolase</keyword>